<dbReference type="AlphaFoldDB" id="A0A915JDI0"/>
<evidence type="ECO:0000313" key="3">
    <source>
        <dbReference type="WBParaSite" id="nRc.2.0.1.t24227-RA"/>
    </source>
</evidence>
<evidence type="ECO:0000313" key="2">
    <source>
        <dbReference type="Proteomes" id="UP000887565"/>
    </source>
</evidence>
<protein>
    <submittedName>
        <fullName evidence="3">Uncharacterized protein</fullName>
    </submittedName>
</protein>
<proteinExistence type="predicted"/>
<keyword evidence="2" id="KW-1185">Reference proteome</keyword>
<sequence>MLNCDYQEDLSNINLITLDDIDHDDDSDQLKKRILAENRNFRILFPNNFLNLQQQRPHYHDEYTNFNKLIKQKHHRSSLGLAVDSSSFNNSNCAYGNDIRPPTLHIGQNVWNRCDLETPQYGSMIDLSINGRHWLQREMDNEGENLTEEDASNPRKMHHETGPGRYLKESSLKNLNQ</sequence>
<organism evidence="2 3">
    <name type="scientific">Romanomermis culicivorax</name>
    <name type="common">Nematode worm</name>
    <dbReference type="NCBI Taxonomy" id="13658"/>
    <lineage>
        <taxon>Eukaryota</taxon>
        <taxon>Metazoa</taxon>
        <taxon>Ecdysozoa</taxon>
        <taxon>Nematoda</taxon>
        <taxon>Enoplea</taxon>
        <taxon>Dorylaimia</taxon>
        <taxon>Mermithida</taxon>
        <taxon>Mermithoidea</taxon>
        <taxon>Mermithidae</taxon>
        <taxon>Romanomermis</taxon>
    </lineage>
</organism>
<feature type="region of interest" description="Disordered" evidence="1">
    <location>
        <begin position="142"/>
        <end position="177"/>
    </location>
</feature>
<dbReference type="Proteomes" id="UP000887565">
    <property type="component" value="Unplaced"/>
</dbReference>
<feature type="compositionally biased region" description="Acidic residues" evidence="1">
    <location>
        <begin position="142"/>
        <end position="151"/>
    </location>
</feature>
<feature type="compositionally biased region" description="Basic and acidic residues" evidence="1">
    <location>
        <begin position="159"/>
        <end position="171"/>
    </location>
</feature>
<reference evidence="3" key="1">
    <citation type="submission" date="2022-11" db="UniProtKB">
        <authorList>
            <consortium name="WormBaseParasite"/>
        </authorList>
    </citation>
    <scope>IDENTIFICATION</scope>
</reference>
<name>A0A915JDI0_ROMCU</name>
<dbReference type="WBParaSite" id="nRc.2.0.1.t24227-RA">
    <property type="protein sequence ID" value="nRc.2.0.1.t24227-RA"/>
    <property type="gene ID" value="nRc.2.0.1.g24227"/>
</dbReference>
<accession>A0A915JDI0</accession>
<evidence type="ECO:0000256" key="1">
    <source>
        <dbReference type="SAM" id="MobiDB-lite"/>
    </source>
</evidence>